<gene>
    <name evidence="1" type="ORF">CTRU02_215384</name>
</gene>
<sequence>MMKSQVLSSEAPLAPDMVREAASSGAFSEVPNGMDSVRHHIFWFGMRDKETGKTQKSIMFAIYQSGKHGPQNGYRLCLVHQGFYIASAERVEGEPEDDIDRLEKDIPLGHQEMVILGEPIAWEDTEGCETD</sequence>
<name>A0ACC3YD14_COLTU</name>
<organism evidence="1 2">
    <name type="scientific">Colletotrichum truncatum</name>
    <name type="common">Anthracnose fungus</name>
    <name type="synonym">Colletotrichum capsici</name>
    <dbReference type="NCBI Taxonomy" id="5467"/>
    <lineage>
        <taxon>Eukaryota</taxon>
        <taxon>Fungi</taxon>
        <taxon>Dikarya</taxon>
        <taxon>Ascomycota</taxon>
        <taxon>Pezizomycotina</taxon>
        <taxon>Sordariomycetes</taxon>
        <taxon>Hypocreomycetidae</taxon>
        <taxon>Glomerellales</taxon>
        <taxon>Glomerellaceae</taxon>
        <taxon>Colletotrichum</taxon>
        <taxon>Colletotrichum truncatum species complex</taxon>
    </lineage>
</organism>
<evidence type="ECO:0000313" key="1">
    <source>
        <dbReference type="EMBL" id="KAL0929741.1"/>
    </source>
</evidence>
<evidence type="ECO:0000313" key="2">
    <source>
        <dbReference type="Proteomes" id="UP000805649"/>
    </source>
</evidence>
<accession>A0ACC3YD14</accession>
<reference evidence="1 2" key="1">
    <citation type="journal article" date="2020" name="Phytopathology">
        <title>Genome Sequence Resources of Colletotrichum truncatum, C. plurivorum, C. musicola, and C. sojae: Four Species Pathogenic to Soybean (Glycine max).</title>
        <authorList>
            <person name="Rogerio F."/>
            <person name="Boufleur T.R."/>
            <person name="Ciampi-Guillardi M."/>
            <person name="Sukno S.A."/>
            <person name="Thon M.R."/>
            <person name="Massola Junior N.S."/>
            <person name="Baroncelli R."/>
        </authorList>
    </citation>
    <scope>NUCLEOTIDE SEQUENCE [LARGE SCALE GENOMIC DNA]</scope>
    <source>
        <strain evidence="1 2">CMES1059</strain>
    </source>
</reference>
<comment type="caution">
    <text evidence="1">The sequence shown here is derived from an EMBL/GenBank/DDBJ whole genome shotgun (WGS) entry which is preliminary data.</text>
</comment>
<protein>
    <submittedName>
        <fullName evidence="1">Uncharacterized protein</fullName>
    </submittedName>
</protein>
<proteinExistence type="predicted"/>
<dbReference type="EMBL" id="VUJX02000015">
    <property type="protein sequence ID" value="KAL0929741.1"/>
    <property type="molecule type" value="Genomic_DNA"/>
</dbReference>
<dbReference type="Proteomes" id="UP000805649">
    <property type="component" value="Unassembled WGS sequence"/>
</dbReference>
<keyword evidence="2" id="KW-1185">Reference proteome</keyword>